<organism evidence="1 2">
    <name type="scientific">Paracoccus shanxieyensis</name>
    <dbReference type="NCBI Taxonomy" id="2675752"/>
    <lineage>
        <taxon>Bacteria</taxon>
        <taxon>Pseudomonadati</taxon>
        <taxon>Pseudomonadota</taxon>
        <taxon>Alphaproteobacteria</taxon>
        <taxon>Rhodobacterales</taxon>
        <taxon>Paracoccaceae</taxon>
        <taxon>Paracoccus</taxon>
    </lineage>
</organism>
<dbReference type="Proteomes" id="UP000478740">
    <property type="component" value="Unassembled WGS sequence"/>
</dbReference>
<reference evidence="1 2" key="1">
    <citation type="submission" date="2019-11" db="EMBL/GenBank/DDBJ databases">
        <authorList>
            <person name="Dong K."/>
        </authorList>
    </citation>
    <scope>NUCLEOTIDE SEQUENCE [LARGE SCALE GENOMIC DNA]</scope>
    <source>
        <strain evidence="1 2">DK608</strain>
    </source>
</reference>
<evidence type="ECO:0000313" key="2">
    <source>
        <dbReference type="Proteomes" id="UP000478740"/>
    </source>
</evidence>
<sequence length="239" mass="26817">MTAPLIKASDALMMRRAAVRIAGEVAPRHGIGKTTAPSELWTLAHALMGNPHIFGPDFPQTIWHRDSPDFHIETPGGTIGLEVVEAISPQRAHASSEINRLYASNGDDASGDDHDLPKCYDLSFYRSDSQMSKRHEIRRRVIDRKLDRCGWHRDEPQREWAHCMAHAINSKSDRAAKGNYASFQRNELLVYENSGAPDVVTDDALKILAADTDTIRRLWQHFTALHVLTRGRVLTFSAT</sequence>
<name>A0A6L6IX47_9RHOB</name>
<proteinExistence type="predicted"/>
<dbReference type="EMBL" id="WMII01000007">
    <property type="protein sequence ID" value="MTH64449.1"/>
    <property type="molecule type" value="Genomic_DNA"/>
</dbReference>
<dbReference type="AlphaFoldDB" id="A0A6L6IX47"/>
<comment type="caution">
    <text evidence="1">The sequence shown here is derived from an EMBL/GenBank/DDBJ whole genome shotgun (WGS) entry which is preliminary data.</text>
</comment>
<gene>
    <name evidence="1" type="ORF">GL284_09200</name>
</gene>
<accession>A0A6L6IX47</accession>
<protein>
    <submittedName>
        <fullName evidence="1">Uncharacterized protein</fullName>
    </submittedName>
</protein>
<keyword evidence="2" id="KW-1185">Reference proteome</keyword>
<evidence type="ECO:0000313" key="1">
    <source>
        <dbReference type="EMBL" id="MTH64449.1"/>
    </source>
</evidence>
<dbReference type="RefSeq" id="WP_155044308.1">
    <property type="nucleotide sequence ID" value="NZ_WMIH01000007.1"/>
</dbReference>